<dbReference type="InterPro" id="IPR006944">
    <property type="entry name" value="Phage/GTA_portal"/>
</dbReference>
<name>A0A6L9GBL8_9MICC</name>
<dbReference type="Gene3D" id="3.40.140.120">
    <property type="match status" value="1"/>
</dbReference>
<sequence length="376" mass="40844">MGIFNWGQKRGLVAAAASGASLLETSQLATWEESAPLTALALSDLYGQNFQLPITRKVAMAIPAVAKARNLICSKVAGFPLVAMTGATPTPRPSSWLSQIQPGRPNFITLSWIVDGLIFWGRAWLHVTDRAADGRPSKFEFVPEWNAEVVNGELVAINGKQINPKDVVRIDAHHEGILNFAKDAIRAAAEMEAAALRTAHNPVPTIELHQTAGDQLTDDEIDALVAHWANARKSKDGAVGFTNQSVEVKVHGVPAEQLMITGRNTAALNIARIMGLSAWAVDAAVDGSSLTYSSVPARSRELVEYGLQPYMDAITARLSMDDLLPAGQWCRFDTTQLLRESFTERMNGYKAAQEAQVYTSDECRQLENGIPLEGNK</sequence>
<dbReference type="Gene3D" id="3.30.1120.70">
    <property type="match status" value="1"/>
</dbReference>
<evidence type="ECO:0000313" key="1">
    <source>
        <dbReference type="EMBL" id="NAZ17890.1"/>
    </source>
</evidence>
<dbReference type="EMBL" id="WYDN01000030">
    <property type="protein sequence ID" value="NAZ17890.1"/>
    <property type="molecule type" value="Genomic_DNA"/>
</dbReference>
<comment type="caution">
    <text evidence="1">The sequence shown here is derived from an EMBL/GenBank/DDBJ whole genome shotgun (WGS) entry which is preliminary data.</text>
</comment>
<dbReference type="Pfam" id="PF04860">
    <property type="entry name" value="Phage_portal"/>
    <property type="match status" value="1"/>
</dbReference>
<organism evidence="1 2">
    <name type="scientific">Glutamicibacter soli</name>
    <dbReference type="NCBI Taxonomy" id="453836"/>
    <lineage>
        <taxon>Bacteria</taxon>
        <taxon>Bacillati</taxon>
        <taxon>Actinomycetota</taxon>
        <taxon>Actinomycetes</taxon>
        <taxon>Micrococcales</taxon>
        <taxon>Micrococcaceae</taxon>
        <taxon>Glutamicibacter</taxon>
    </lineage>
</organism>
<evidence type="ECO:0000313" key="2">
    <source>
        <dbReference type="Proteomes" id="UP000477543"/>
    </source>
</evidence>
<protein>
    <submittedName>
        <fullName evidence="1">Phage portal protein</fullName>
    </submittedName>
</protein>
<dbReference type="Gene3D" id="1.20.1270.210">
    <property type="match status" value="1"/>
</dbReference>
<proteinExistence type="predicted"/>
<dbReference type="AlphaFoldDB" id="A0A6L9GBL8"/>
<reference evidence="1 2" key="1">
    <citation type="submission" date="2020-01" db="EMBL/GenBank/DDBJ databases">
        <title>Glutamicibacter soli M275.</title>
        <authorList>
            <person name="Meng X."/>
        </authorList>
    </citation>
    <scope>NUCLEOTIDE SEQUENCE [LARGE SCALE GENOMIC DNA]</scope>
    <source>
        <strain evidence="1 2">M275</strain>
    </source>
</reference>
<accession>A0A6L9GBL8</accession>
<dbReference type="RefSeq" id="WP_161450194.1">
    <property type="nucleotide sequence ID" value="NZ_WYDN01000030.1"/>
</dbReference>
<dbReference type="Proteomes" id="UP000477543">
    <property type="component" value="Unassembled WGS sequence"/>
</dbReference>
<gene>
    <name evidence="1" type="ORF">GT020_17755</name>
</gene>